<gene>
    <name evidence="5" type="ORF">FFLO_00495</name>
</gene>
<dbReference type="Proteomes" id="UP000812966">
    <property type="component" value="Unassembled WGS sequence"/>
</dbReference>
<dbReference type="FunFam" id="3.90.550.20:FF:000005">
    <property type="entry name" value="Unplaced genomic scaffold supercont1.17, whole genome shotgun sequence"/>
    <property type="match status" value="1"/>
</dbReference>
<comment type="similarity">
    <text evidence="1">Belongs to the glycosyltransferase 32 family.</text>
</comment>
<proteinExistence type="inferred from homology"/>
<dbReference type="EMBL" id="JABELV010000006">
    <property type="protein sequence ID" value="KAG7571479.1"/>
    <property type="molecule type" value="Genomic_DNA"/>
</dbReference>
<dbReference type="GO" id="GO:0000030">
    <property type="term" value="F:mannosyltransferase activity"/>
    <property type="evidence" value="ECO:0007669"/>
    <property type="project" value="TreeGrafter"/>
</dbReference>
<sequence>MRNDWDGRVRETDWDRLGNVTNLPGESVPRLIHQTWKSDVLPEKWRKVWKACREGMPDYEYMLWTDDTSRKFIAEKYPSFLATFDGYEYPIQRADAIRYFVLHYYGGVYMDLDIGCKRRLDPLLQGDWDVILPRTKPVGVSNDLMFSSKRSSFMEATIHGLIAFNHKYVTNYPTVMFSTGPMFLSVQYGLYTSAHPLTPGHPRADVRILPKSLYGKNAKAGEAPHSFFSHFYGSSWHADDAGFIVFLGTSGKIVFWIGLVVFIAGGLRFLCSNNRTARSGRRSLRKFVMASTGYRSYHMVSILPTSESHDGSRTASPSVSSVDTDESDGDDTSRIIEMVKAIPAMLLPQRQSKRGRAHNDRSNGMFFYVPNIAGESSSRHARSASTGSVPATTGGPRRFSSSGRTNTVNGVTYTTTSTSLQDSVVPEQTEDESERSPSPRLSVLKSLDWMSSPGGSPAPPPYNTLDSKQSDVE</sequence>
<keyword evidence="4" id="KW-1133">Transmembrane helix</keyword>
<feature type="region of interest" description="Disordered" evidence="3">
    <location>
        <begin position="375"/>
        <end position="473"/>
    </location>
</feature>
<dbReference type="GO" id="GO:0051999">
    <property type="term" value="P:mannosyl-inositol phosphorylceramide biosynthetic process"/>
    <property type="evidence" value="ECO:0007669"/>
    <property type="project" value="TreeGrafter"/>
</dbReference>
<dbReference type="SUPFAM" id="SSF53448">
    <property type="entry name" value="Nucleotide-diphospho-sugar transferases"/>
    <property type="match status" value="1"/>
</dbReference>
<dbReference type="InterPro" id="IPR007577">
    <property type="entry name" value="GlycoTrfase_DXD_sugar-bd_CS"/>
</dbReference>
<dbReference type="PANTHER" id="PTHR32385">
    <property type="entry name" value="MANNOSYL PHOSPHORYLINOSITOL CERAMIDE SYNTHASE"/>
    <property type="match status" value="1"/>
</dbReference>
<dbReference type="AlphaFoldDB" id="A0A8K0NVK8"/>
<evidence type="ECO:0008006" key="7">
    <source>
        <dbReference type="Google" id="ProtNLM"/>
    </source>
</evidence>
<organism evidence="5 6">
    <name type="scientific">Filobasidium floriforme</name>
    <dbReference type="NCBI Taxonomy" id="5210"/>
    <lineage>
        <taxon>Eukaryota</taxon>
        <taxon>Fungi</taxon>
        <taxon>Dikarya</taxon>
        <taxon>Basidiomycota</taxon>
        <taxon>Agaricomycotina</taxon>
        <taxon>Tremellomycetes</taxon>
        <taxon>Filobasidiales</taxon>
        <taxon>Filobasidiaceae</taxon>
        <taxon>Filobasidium</taxon>
    </lineage>
</organism>
<evidence type="ECO:0000256" key="3">
    <source>
        <dbReference type="SAM" id="MobiDB-lite"/>
    </source>
</evidence>
<feature type="transmembrane region" description="Helical" evidence="4">
    <location>
        <begin position="253"/>
        <end position="271"/>
    </location>
</feature>
<protein>
    <recommendedName>
        <fullName evidence="7">Mannosyl phosphorylinositol ceramide synthase SUR1</fullName>
    </recommendedName>
</protein>
<dbReference type="Pfam" id="PF04488">
    <property type="entry name" value="Gly_transf_sug"/>
    <property type="match status" value="1"/>
</dbReference>
<feature type="region of interest" description="Disordered" evidence="3">
    <location>
        <begin position="305"/>
        <end position="330"/>
    </location>
</feature>
<dbReference type="InterPro" id="IPR051706">
    <property type="entry name" value="Glycosyltransferase_domain"/>
</dbReference>
<keyword evidence="4" id="KW-0812">Transmembrane</keyword>
<accession>A0A8K0NVK8</accession>
<dbReference type="InterPro" id="IPR029044">
    <property type="entry name" value="Nucleotide-diphossugar_trans"/>
</dbReference>
<evidence type="ECO:0000313" key="5">
    <source>
        <dbReference type="EMBL" id="KAG7571479.1"/>
    </source>
</evidence>
<evidence type="ECO:0000256" key="4">
    <source>
        <dbReference type="SAM" id="Phobius"/>
    </source>
</evidence>
<evidence type="ECO:0000313" key="6">
    <source>
        <dbReference type="Proteomes" id="UP000812966"/>
    </source>
</evidence>
<evidence type="ECO:0000256" key="1">
    <source>
        <dbReference type="ARBA" id="ARBA00009003"/>
    </source>
</evidence>
<keyword evidence="2" id="KW-0808">Transferase</keyword>
<dbReference type="PANTHER" id="PTHR32385:SF15">
    <property type="entry name" value="INOSITOL PHOSPHOCERAMIDE MANNOSYLTRANSFERASE 1"/>
    <property type="match status" value="1"/>
</dbReference>
<dbReference type="GO" id="GO:0016020">
    <property type="term" value="C:membrane"/>
    <property type="evidence" value="ECO:0007669"/>
    <property type="project" value="GOC"/>
</dbReference>
<feature type="compositionally biased region" description="Polar residues" evidence="3">
    <location>
        <begin position="313"/>
        <end position="322"/>
    </location>
</feature>
<dbReference type="Gene3D" id="3.90.550.20">
    <property type="match status" value="1"/>
</dbReference>
<keyword evidence="6" id="KW-1185">Reference proteome</keyword>
<keyword evidence="4" id="KW-0472">Membrane</keyword>
<feature type="compositionally biased region" description="Low complexity" evidence="3">
    <location>
        <begin position="405"/>
        <end position="419"/>
    </location>
</feature>
<name>A0A8K0NVK8_9TREE</name>
<reference evidence="5" key="1">
    <citation type="submission" date="2020-04" db="EMBL/GenBank/DDBJ databases">
        <title>Analysis of mating type loci in Filobasidium floriforme.</title>
        <authorList>
            <person name="Nowrousian M."/>
        </authorList>
    </citation>
    <scope>NUCLEOTIDE SEQUENCE</scope>
    <source>
        <strain evidence="5">CBS 6242</strain>
    </source>
</reference>
<evidence type="ECO:0000256" key="2">
    <source>
        <dbReference type="ARBA" id="ARBA00022679"/>
    </source>
</evidence>
<comment type="caution">
    <text evidence="5">The sequence shown here is derived from an EMBL/GenBank/DDBJ whole genome shotgun (WGS) entry which is preliminary data.</text>
</comment>